<evidence type="ECO:0000313" key="2">
    <source>
        <dbReference type="EnsemblPlants" id="Kaladp0001s0017.1.v1.1"/>
    </source>
</evidence>
<feature type="region of interest" description="Disordered" evidence="1">
    <location>
        <begin position="54"/>
        <end position="167"/>
    </location>
</feature>
<keyword evidence="3" id="KW-1185">Reference proteome</keyword>
<evidence type="ECO:0000313" key="3">
    <source>
        <dbReference type="Proteomes" id="UP000594263"/>
    </source>
</evidence>
<reference evidence="2" key="1">
    <citation type="submission" date="2021-01" db="UniProtKB">
        <authorList>
            <consortium name="EnsemblPlants"/>
        </authorList>
    </citation>
    <scope>IDENTIFICATION</scope>
</reference>
<dbReference type="Gramene" id="Kaladp0001s0017.1.v1.1">
    <property type="protein sequence ID" value="Kaladp0001s0017.1.v1.1"/>
    <property type="gene ID" value="Kaladp0001s0017.v1.1"/>
</dbReference>
<protein>
    <submittedName>
        <fullName evidence="2">Uncharacterized protein</fullName>
    </submittedName>
</protein>
<feature type="compositionally biased region" description="Polar residues" evidence="1">
    <location>
        <begin position="90"/>
        <end position="107"/>
    </location>
</feature>
<organism evidence="2 3">
    <name type="scientific">Kalanchoe fedtschenkoi</name>
    <name type="common">Lavender scallops</name>
    <name type="synonym">South American air plant</name>
    <dbReference type="NCBI Taxonomy" id="63787"/>
    <lineage>
        <taxon>Eukaryota</taxon>
        <taxon>Viridiplantae</taxon>
        <taxon>Streptophyta</taxon>
        <taxon>Embryophyta</taxon>
        <taxon>Tracheophyta</taxon>
        <taxon>Spermatophyta</taxon>
        <taxon>Magnoliopsida</taxon>
        <taxon>eudicotyledons</taxon>
        <taxon>Gunneridae</taxon>
        <taxon>Pentapetalae</taxon>
        <taxon>Saxifragales</taxon>
        <taxon>Crassulaceae</taxon>
        <taxon>Kalanchoe</taxon>
    </lineage>
</organism>
<sequence length="284" mass="31507">MDHMSSHTDTELSHDRISTNDNVLTFSHTVVVVFGSRQRQISALSLHTQMLNSKLTGSEPESNGNGVTGRLNTYQKRSPAEAKKIAPRDLQNQNRGPLQKCTENSNVLADRGNGDSIKFSGSKRSVPECPSLLSSQMQSSSSSVAGNNVETHSNSTRKKQDSRSTPYFQQELPYQQNPIRKHDISFGPAPASSSVSFSCAIPSVPVSLIKPLNPRTSIESNHRDYIQRLLTMRPTELSKHAVELEKRSMQLTRAANREIDRKEALNINLAQPALERQQGSRFAK</sequence>
<name>A0A7N0R7Z0_KALFE</name>
<feature type="compositionally biased region" description="Basic and acidic residues" evidence="1">
    <location>
        <begin position="78"/>
        <end position="87"/>
    </location>
</feature>
<dbReference type="PANTHER" id="PTHR34555">
    <property type="entry name" value="INTEGRAL MEMBRANE HEMOLYSIN-III-LIKE PROTEIN"/>
    <property type="match status" value="1"/>
</dbReference>
<dbReference type="PANTHER" id="PTHR34555:SF7">
    <property type="entry name" value="DUF3741 DOMAIN-CONTAINING PROTEIN"/>
    <property type="match status" value="1"/>
</dbReference>
<evidence type="ECO:0000256" key="1">
    <source>
        <dbReference type="SAM" id="MobiDB-lite"/>
    </source>
</evidence>
<feature type="compositionally biased region" description="Low complexity" evidence="1">
    <location>
        <begin position="131"/>
        <end position="143"/>
    </location>
</feature>
<dbReference type="AlphaFoldDB" id="A0A7N0R7Z0"/>
<feature type="compositionally biased region" description="Polar residues" evidence="1">
    <location>
        <begin position="144"/>
        <end position="154"/>
    </location>
</feature>
<dbReference type="EnsemblPlants" id="Kaladp0001s0017.1.v1.1">
    <property type="protein sequence ID" value="Kaladp0001s0017.1.v1.1"/>
    <property type="gene ID" value="Kaladp0001s0017.v1.1"/>
</dbReference>
<dbReference type="Proteomes" id="UP000594263">
    <property type="component" value="Unplaced"/>
</dbReference>
<proteinExistence type="predicted"/>
<accession>A0A7N0R7Z0</accession>
<feature type="compositionally biased region" description="Polar residues" evidence="1">
    <location>
        <begin position="54"/>
        <end position="76"/>
    </location>
</feature>